<feature type="region of interest" description="Disordered" evidence="15">
    <location>
        <begin position="35"/>
        <end position="54"/>
    </location>
</feature>
<evidence type="ECO:0000256" key="6">
    <source>
        <dbReference type="ARBA" id="ARBA00022692"/>
    </source>
</evidence>
<evidence type="ECO:0000256" key="10">
    <source>
        <dbReference type="ARBA" id="ARBA00023077"/>
    </source>
</evidence>
<dbReference type="InterPro" id="IPR000531">
    <property type="entry name" value="Beta-barrel_TonB"/>
</dbReference>
<evidence type="ECO:0000256" key="3">
    <source>
        <dbReference type="ARBA" id="ARBA00022448"/>
    </source>
</evidence>
<evidence type="ECO:0000256" key="8">
    <source>
        <dbReference type="ARBA" id="ARBA00023004"/>
    </source>
</evidence>
<dbReference type="InterPro" id="IPR036942">
    <property type="entry name" value="Beta-barrel_TonB_sf"/>
</dbReference>
<dbReference type="SUPFAM" id="SSF56935">
    <property type="entry name" value="Porins"/>
    <property type="match status" value="1"/>
</dbReference>
<evidence type="ECO:0000256" key="7">
    <source>
        <dbReference type="ARBA" id="ARBA00022729"/>
    </source>
</evidence>
<feature type="compositionally biased region" description="Polar residues" evidence="15">
    <location>
        <begin position="295"/>
        <end position="304"/>
    </location>
</feature>
<dbReference type="FunFam" id="2.170.130.10:FF:000001">
    <property type="entry name" value="Catecholate siderophore TonB-dependent receptor"/>
    <property type="match status" value="1"/>
</dbReference>
<dbReference type="Gene3D" id="2.40.170.20">
    <property type="entry name" value="TonB-dependent receptor, beta-barrel domain"/>
    <property type="match status" value="1"/>
</dbReference>
<dbReference type="OrthoDB" id="503423at2"/>
<comment type="similarity">
    <text evidence="2 13 14">Belongs to the TonB-dependent receptor family.</text>
</comment>
<dbReference type="PROSITE" id="PS52016">
    <property type="entry name" value="TONB_DEPENDENT_REC_3"/>
    <property type="match status" value="1"/>
</dbReference>
<keyword evidence="11 13" id="KW-0472">Membrane</keyword>
<keyword evidence="10 14" id="KW-0798">TonB box</keyword>
<dbReference type="Gene3D" id="2.170.130.10">
    <property type="entry name" value="TonB-dependent receptor, plug domain"/>
    <property type="match status" value="1"/>
</dbReference>
<dbReference type="PANTHER" id="PTHR32552">
    <property type="entry name" value="FERRICHROME IRON RECEPTOR-RELATED"/>
    <property type="match status" value="1"/>
</dbReference>
<keyword evidence="4 13" id="KW-1134">Transmembrane beta strand</keyword>
<evidence type="ECO:0000256" key="5">
    <source>
        <dbReference type="ARBA" id="ARBA00022496"/>
    </source>
</evidence>
<feature type="domain" description="AMIN" evidence="18">
    <location>
        <begin position="139"/>
        <end position="236"/>
    </location>
</feature>
<dbReference type="EMBL" id="LMTZ01000101">
    <property type="protein sequence ID" value="KST65991.1"/>
    <property type="molecule type" value="Genomic_DNA"/>
</dbReference>
<evidence type="ECO:0000256" key="9">
    <source>
        <dbReference type="ARBA" id="ARBA00023065"/>
    </source>
</evidence>
<dbReference type="RefSeq" id="WP_027842329.1">
    <property type="nucleotide sequence ID" value="NZ_LMTZ01000101.1"/>
</dbReference>
<keyword evidence="6 13" id="KW-0812">Transmembrane</keyword>
<dbReference type="InterPro" id="IPR010105">
    <property type="entry name" value="TonB_sidphr_rcpt"/>
</dbReference>
<dbReference type="InterPro" id="IPR037066">
    <property type="entry name" value="Plug_dom_sf"/>
</dbReference>
<feature type="region of interest" description="Disordered" evidence="15">
    <location>
        <begin position="107"/>
        <end position="131"/>
    </location>
</feature>
<name>A0A0V7ZNK7_9CYAN</name>
<comment type="subcellular location">
    <subcellularLocation>
        <location evidence="1 13">Cell outer membrane</location>
        <topology evidence="1 13">Multi-pass membrane protein</topology>
    </subcellularLocation>
</comment>
<dbReference type="InterPro" id="IPR021731">
    <property type="entry name" value="AMIN_dom"/>
</dbReference>
<keyword evidence="20" id="KW-1185">Reference proteome</keyword>
<evidence type="ECO:0000259" key="18">
    <source>
        <dbReference type="Pfam" id="PF11741"/>
    </source>
</evidence>
<dbReference type="Pfam" id="PF11741">
    <property type="entry name" value="AMIN"/>
    <property type="match status" value="1"/>
</dbReference>
<keyword evidence="5" id="KW-0410">Iron transport</keyword>
<evidence type="ECO:0000256" key="12">
    <source>
        <dbReference type="ARBA" id="ARBA00023237"/>
    </source>
</evidence>
<dbReference type="FunFam" id="2.40.170.20:FF:000005">
    <property type="entry name" value="TonB-dependent siderophore receptor"/>
    <property type="match status" value="1"/>
</dbReference>
<dbReference type="Pfam" id="PF07715">
    <property type="entry name" value="Plug"/>
    <property type="match status" value="1"/>
</dbReference>
<accession>A0A0V7ZNK7</accession>
<dbReference type="NCBIfam" id="TIGR01783">
    <property type="entry name" value="TonB-siderophor"/>
    <property type="match status" value="1"/>
</dbReference>
<evidence type="ECO:0000256" key="13">
    <source>
        <dbReference type="PROSITE-ProRule" id="PRU01360"/>
    </source>
</evidence>
<dbReference type="AlphaFoldDB" id="A0A0V7ZNK7"/>
<evidence type="ECO:0000256" key="2">
    <source>
        <dbReference type="ARBA" id="ARBA00009810"/>
    </source>
</evidence>
<feature type="domain" description="TonB-dependent receptor-like beta-barrel" evidence="16">
    <location>
        <begin position="484"/>
        <end position="920"/>
    </location>
</feature>
<dbReference type="Pfam" id="PF00593">
    <property type="entry name" value="TonB_dep_Rec_b-barrel"/>
    <property type="match status" value="1"/>
</dbReference>
<dbReference type="Proteomes" id="UP000053372">
    <property type="component" value="Unassembled WGS sequence"/>
</dbReference>
<evidence type="ECO:0000313" key="19">
    <source>
        <dbReference type="EMBL" id="KST65991.1"/>
    </source>
</evidence>
<protein>
    <recommendedName>
        <fullName evidence="21">Ferrichrome-iron receptor</fullName>
    </recommendedName>
</protein>
<evidence type="ECO:0000259" key="17">
    <source>
        <dbReference type="Pfam" id="PF07715"/>
    </source>
</evidence>
<keyword evidence="9" id="KW-0406">Ion transport</keyword>
<feature type="region of interest" description="Disordered" evidence="15">
    <location>
        <begin position="242"/>
        <end position="306"/>
    </location>
</feature>
<sequence>MKLNKFFQSLLLTSTIVYFISTPAKSEEIGKDGINKTSTQRLGKSRFGSKVRDRNSEYPVLTSNYRKPQKRQTTTTYLQRHTRLGRTDKNVLQLSEIELPATSARMLAQTSTPSNPNPSNSETPSQLDKKNKVVPITGVKAKPTDKGVEVILQTTQGKQLQAINRSSGNQFIADIPNAQLRLPSGDAFKFSSEKPREGITEITVINLDANTVRITATGETALPKVEFFDSNQGLIFGLVPAASTAQRPDSKPQSEQTQPQGEKPASETPSKKPAQQDEPIELVVTGELDEGYNPENATVGTRTDTPIRDVPQSIQVVPREVIEDQGATNVTEALRNVPGVVPGGASNLSVFDAPVIRGFGGFSGINDLFRRNGLRDPLGTSVSGETANVERIEVLRGPASVLFGQGSLGGIVNIVTKQPLSEPFYKLEGSVGSYNLYRGSFDFSGPLDENGNFRYRLNTAAETGESFVDFYDRQRFQVSPVLAWRIGENTDLTLEAEYSKLDNPNYFGLPAVGTVLDNPNGDISRSVYVGGRADEGKEIDLFRIGYNLEHRFSEDWRIRNAFSAGFRRSSEFNVFARSLESDNRTLRRSYFDARDGSDINAYTLDTYTVGNFNTGSIKHKLVTGVELYRQETTTENGAFGFASSIDLFDPDYSNTTFEEPTARFDDKETQDGLGIYIQDQISFSDNLILVLGGRFDIVNVKNEDFINSTTDFQQDEAFSPRVGIVYKPIPNISLYGSYSRSFQQETGRAFDNSLFKPQRGTQYEIGVKADFNDRLSATLALYDLTRSNVLTEDPDNPGFDIQTGEQNSRGVELNLAGEISPGWKITAGYAYNDARITEDNSFDEGNRLNNAPENAFSLWTTYQIQEGSMQGLGFGLGLFYVGERQGDLANTFTVPSYLRTDAALFYERNKFRAAVNVRNLFDIDYFETAQNVLRVYPGQPLTVVGSVSWKF</sequence>
<evidence type="ECO:0000259" key="16">
    <source>
        <dbReference type="Pfam" id="PF00593"/>
    </source>
</evidence>
<evidence type="ECO:0000256" key="11">
    <source>
        <dbReference type="ARBA" id="ARBA00023136"/>
    </source>
</evidence>
<dbReference type="GO" id="GO:0009279">
    <property type="term" value="C:cell outer membrane"/>
    <property type="evidence" value="ECO:0007669"/>
    <property type="project" value="UniProtKB-SubCell"/>
</dbReference>
<reference evidence="19 20" key="1">
    <citation type="journal article" date="2015" name="Genome Announc.">
        <title>Draft Genome of the Euendolithic (true boring) Cyanobacterium Mastigocoleus testarum strain BC008.</title>
        <authorList>
            <person name="Guida B.S."/>
            <person name="Garcia-Pichel F."/>
        </authorList>
    </citation>
    <scope>NUCLEOTIDE SEQUENCE [LARGE SCALE GENOMIC DNA]</scope>
    <source>
        <strain evidence="19 20">BC008</strain>
    </source>
</reference>
<evidence type="ECO:0000256" key="15">
    <source>
        <dbReference type="SAM" id="MobiDB-lite"/>
    </source>
</evidence>
<keyword evidence="8" id="KW-0408">Iron</keyword>
<keyword evidence="12 13" id="KW-0998">Cell outer membrane</keyword>
<dbReference type="CDD" id="cd01347">
    <property type="entry name" value="ligand_gated_channel"/>
    <property type="match status" value="1"/>
</dbReference>
<dbReference type="PANTHER" id="PTHR32552:SF68">
    <property type="entry name" value="FERRICHROME OUTER MEMBRANE TRANSPORTER_PHAGE RECEPTOR"/>
    <property type="match status" value="1"/>
</dbReference>
<dbReference type="GO" id="GO:0015344">
    <property type="term" value="F:siderophore uptake transmembrane transporter activity"/>
    <property type="evidence" value="ECO:0007669"/>
    <property type="project" value="TreeGrafter"/>
</dbReference>
<feature type="compositionally biased region" description="Polar residues" evidence="15">
    <location>
        <begin position="243"/>
        <end position="260"/>
    </location>
</feature>
<evidence type="ECO:0000313" key="20">
    <source>
        <dbReference type="Proteomes" id="UP000053372"/>
    </source>
</evidence>
<evidence type="ECO:0000256" key="1">
    <source>
        <dbReference type="ARBA" id="ARBA00004571"/>
    </source>
</evidence>
<organism evidence="19 20">
    <name type="scientific">Mastigocoleus testarum BC008</name>
    <dbReference type="NCBI Taxonomy" id="371196"/>
    <lineage>
        <taxon>Bacteria</taxon>
        <taxon>Bacillati</taxon>
        <taxon>Cyanobacteriota</taxon>
        <taxon>Cyanophyceae</taxon>
        <taxon>Nostocales</taxon>
        <taxon>Hapalosiphonaceae</taxon>
        <taxon>Mastigocoleus</taxon>
    </lineage>
</organism>
<comment type="caution">
    <text evidence="19">The sequence shown here is derived from an EMBL/GenBank/DDBJ whole genome shotgun (WGS) entry which is preliminary data.</text>
</comment>
<dbReference type="InterPro" id="IPR012910">
    <property type="entry name" value="Plug_dom"/>
</dbReference>
<keyword evidence="3 13" id="KW-0813">Transport</keyword>
<dbReference type="GO" id="GO:0015891">
    <property type="term" value="P:siderophore transport"/>
    <property type="evidence" value="ECO:0007669"/>
    <property type="project" value="InterPro"/>
</dbReference>
<proteinExistence type="inferred from homology"/>
<keyword evidence="7" id="KW-0732">Signal</keyword>
<feature type="compositionally biased region" description="Low complexity" evidence="15">
    <location>
        <begin position="110"/>
        <end position="125"/>
    </location>
</feature>
<evidence type="ECO:0000256" key="4">
    <source>
        <dbReference type="ARBA" id="ARBA00022452"/>
    </source>
</evidence>
<gene>
    <name evidence="19" type="ORF">BC008_23740</name>
</gene>
<evidence type="ECO:0000256" key="14">
    <source>
        <dbReference type="RuleBase" id="RU003357"/>
    </source>
</evidence>
<dbReference type="GO" id="GO:0038023">
    <property type="term" value="F:signaling receptor activity"/>
    <property type="evidence" value="ECO:0007669"/>
    <property type="project" value="InterPro"/>
</dbReference>
<dbReference type="InterPro" id="IPR039426">
    <property type="entry name" value="TonB-dep_rcpt-like"/>
</dbReference>
<evidence type="ECO:0008006" key="21">
    <source>
        <dbReference type="Google" id="ProtNLM"/>
    </source>
</evidence>
<feature type="domain" description="TonB-dependent receptor plug" evidence="17">
    <location>
        <begin position="307"/>
        <end position="411"/>
    </location>
</feature>